<evidence type="ECO:0000313" key="1">
    <source>
        <dbReference type="EMBL" id="MBK7955364.1"/>
    </source>
</evidence>
<name>A0A935W5N1_9PROT</name>
<reference evidence="1 2" key="1">
    <citation type="submission" date="2020-10" db="EMBL/GenBank/DDBJ databases">
        <title>Connecting structure to function with the recovery of over 1000 high-quality activated sludge metagenome-assembled genomes encoding full-length rRNA genes using long-read sequencing.</title>
        <authorList>
            <person name="Singleton C.M."/>
            <person name="Petriglieri F."/>
            <person name="Kristensen J.M."/>
            <person name="Kirkegaard R.H."/>
            <person name="Michaelsen T.Y."/>
            <person name="Andersen M.H."/>
            <person name="Karst S.M."/>
            <person name="Dueholm M.S."/>
            <person name="Nielsen P.H."/>
            <person name="Albertsen M."/>
        </authorList>
    </citation>
    <scope>NUCLEOTIDE SEQUENCE [LARGE SCALE GENOMIC DNA]</scope>
    <source>
        <strain evidence="1">Fred_18-Q3-R57-64_BAT3C.720</strain>
    </source>
</reference>
<protein>
    <submittedName>
        <fullName evidence="1">Uncharacterized protein</fullName>
    </submittedName>
</protein>
<dbReference type="Proteomes" id="UP000706151">
    <property type="component" value="Unassembled WGS sequence"/>
</dbReference>
<sequence>MLDELMVYGVVACATTYATWRLMPGALRVALAERCSGLAQRIGLAEADPEATRRRANASGSSACGGCSGCANKQMPPSVVIVSKANTKNR</sequence>
<evidence type="ECO:0000313" key="2">
    <source>
        <dbReference type="Proteomes" id="UP000706151"/>
    </source>
</evidence>
<organism evidence="1 2">
    <name type="scientific">Candidatus Accumulibacter affinis</name>
    <dbReference type="NCBI Taxonomy" id="2954384"/>
    <lineage>
        <taxon>Bacteria</taxon>
        <taxon>Pseudomonadati</taxon>
        <taxon>Pseudomonadota</taxon>
        <taxon>Betaproteobacteria</taxon>
        <taxon>Candidatus Accumulibacter</taxon>
    </lineage>
</organism>
<comment type="caution">
    <text evidence="1">The sequence shown here is derived from an EMBL/GenBank/DDBJ whole genome shotgun (WGS) entry which is preliminary data.</text>
</comment>
<accession>A0A935W5N1</accession>
<dbReference type="AlphaFoldDB" id="A0A935W5N1"/>
<proteinExistence type="predicted"/>
<dbReference type="EMBL" id="JADJOT010000010">
    <property type="protein sequence ID" value="MBK7955364.1"/>
    <property type="molecule type" value="Genomic_DNA"/>
</dbReference>
<gene>
    <name evidence="1" type="ORF">IPK02_16250</name>
</gene>